<proteinExistence type="predicted"/>
<dbReference type="RefSeq" id="WP_146855926.1">
    <property type="nucleotide sequence ID" value="NZ_BKAG01000079.1"/>
</dbReference>
<keyword evidence="4" id="KW-1185">Reference proteome</keyword>
<comment type="caution">
    <text evidence="3">The sequence shown here is derived from an EMBL/GenBank/DDBJ whole genome shotgun (WGS) entry which is preliminary data.</text>
</comment>
<dbReference type="EMBL" id="BKAG01000079">
    <property type="protein sequence ID" value="GEP46240.1"/>
    <property type="molecule type" value="Genomic_DNA"/>
</dbReference>
<sequence length="516" mass="56591">MAHRKKHEEQELPFVALMDTMTNVVGVLIIVLVMVGISIANAVKTILSDLPPVTPEEHQRLVEEMKKLPPPPADPKKIEEDKKIAEQKLKKAIEDLKTIDTTQVESQMKFMDLESFRKKLDEARKLREAQKAAVDKLIAEVDRLKALLDATPVYKPEPSTFVRLPNPRPFPEEPNESRILVAKQGVLFLNEKEFIQPVIDGLTKIRSQFEYKEVKIDPFAKMLEAALGNANAAKTAWPELAPLVNTFQLDQAAQAYKVLVTGGLPATKQVLTAVGNLSLATRSPMATVAEAIVATTKGDLTKWKALDPSRDPTKPTITVTSAGGKINFTWGATAASAKNTPKDILDYFVKDLGGLDAIKKLSADKVIYDAFKLSETLQRAAASPMMNSSSYTFQPSVKPGQVYVQLALTPKAGGGETREQIKAQGSGYQRLMRQVKADPKGVAVYQVMSDAFDAYLDARRIADEIGVAATWDFLPKLDLTMNVAGFEVQRFALLVPRPPVPPGTGVRIAAPKRGLD</sequence>
<dbReference type="OrthoDB" id="181534at2"/>
<evidence type="ECO:0000256" key="1">
    <source>
        <dbReference type="SAM" id="Coils"/>
    </source>
</evidence>
<gene>
    <name evidence="3" type="ORF">BGE01nite_55310</name>
</gene>
<keyword evidence="2" id="KW-0472">Membrane</keyword>
<keyword evidence="2" id="KW-0812">Transmembrane</keyword>
<reference evidence="3 4" key="1">
    <citation type="submission" date="2019-07" db="EMBL/GenBank/DDBJ databases">
        <title>Whole genome shotgun sequence of Brevifollis gellanilyticus NBRC 108608.</title>
        <authorList>
            <person name="Hosoyama A."/>
            <person name="Uohara A."/>
            <person name="Ohji S."/>
            <person name="Ichikawa N."/>
        </authorList>
    </citation>
    <scope>NUCLEOTIDE SEQUENCE [LARGE SCALE GENOMIC DNA]</scope>
    <source>
        <strain evidence="3 4">NBRC 108608</strain>
    </source>
</reference>
<accession>A0A512MHM9</accession>
<evidence type="ECO:0000313" key="3">
    <source>
        <dbReference type="EMBL" id="GEP46240.1"/>
    </source>
</evidence>
<evidence type="ECO:0000256" key="2">
    <source>
        <dbReference type="SAM" id="Phobius"/>
    </source>
</evidence>
<evidence type="ECO:0000313" key="4">
    <source>
        <dbReference type="Proteomes" id="UP000321577"/>
    </source>
</evidence>
<dbReference type="AlphaFoldDB" id="A0A512MHM9"/>
<protein>
    <submittedName>
        <fullName evidence="3">Uncharacterized protein</fullName>
    </submittedName>
</protein>
<feature type="coiled-coil region" evidence="1">
    <location>
        <begin position="113"/>
        <end position="147"/>
    </location>
</feature>
<feature type="transmembrane region" description="Helical" evidence="2">
    <location>
        <begin position="21"/>
        <end position="43"/>
    </location>
</feature>
<organism evidence="3 4">
    <name type="scientific">Brevifollis gellanilyticus</name>
    <dbReference type="NCBI Taxonomy" id="748831"/>
    <lineage>
        <taxon>Bacteria</taxon>
        <taxon>Pseudomonadati</taxon>
        <taxon>Verrucomicrobiota</taxon>
        <taxon>Verrucomicrobiia</taxon>
        <taxon>Verrucomicrobiales</taxon>
        <taxon>Verrucomicrobiaceae</taxon>
    </lineage>
</organism>
<keyword evidence="2" id="KW-1133">Transmembrane helix</keyword>
<dbReference type="Proteomes" id="UP000321577">
    <property type="component" value="Unassembled WGS sequence"/>
</dbReference>
<name>A0A512MHM9_9BACT</name>
<keyword evidence="1" id="KW-0175">Coiled coil</keyword>